<sequence>MPAAFRAVAYAVLLLLLLGAASGVLPGLAGS</sequence>
<dbReference type="STRING" id="1123069.ruthe_00706"/>
<dbReference type="EMBL" id="AOLV01000008">
    <property type="protein sequence ID" value="EPX87307.1"/>
    <property type="molecule type" value="Genomic_DNA"/>
</dbReference>
<protein>
    <submittedName>
        <fullName evidence="1">Uncharacterized protein</fullName>
    </submittedName>
</protein>
<reference evidence="1 2" key="1">
    <citation type="journal article" date="2013" name="Stand. Genomic Sci.">
        <title>Genome sequence of the reddish-pigmented Rubellimicrobium thermophilum type strain (DSM 16684(T)), a member of the Roseobacter clade.</title>
        <authorList>
            <person name="Fiebig A."/>
            <person name="Riedel T."/>
            <person name="Gronow S."/>
            <person name="Petersen J."/>
            <person name="Klenk H.P."/>
            <person name="Goker M."/>
        </authorList>
    </citation>
    <scope>NUCLEOTIDE SEQUENCE [LARGE SCALE GENOMIC DNA]</scope>
    <source>
        <strain evidence="1 2">DSM 16684</strain>
    </source>
</reference>
<name>S9R5X7_9RHOB</name>
<accession>S9R5X7</accession>
<evidence type="ECO:0000313" key="2">
    <source>
        <dbReference type="Proteomes" id="UP000015346"/>
    </source>
</evidence>
<keyword evidence="2" id="KW-1185">Reference proteome</keyword>
<dbReference type="AlphaFoldDB" id="S9R5X7"/>
<gene>
    <name evidence="1" type="ORF">ruthe_00706</name>
</gene>
<evidence type="ECO:0000313" key="1">
    <source>
        <dbReference type="EMBL" id="EPX87307.1"/>
    </source>
</evidence>
<dbReference type="Proteomes" id="UP000015346">
    <property type="component" value="Unassembled WGS sequence"/>
</dbReference>
<dbReference type="HOGENOM" id="CLU_3398254_0_0_5"/>
<comment type="caution">
    <text evidence="1">The sequence shown here is derived from an EMBL/GenBank/DDBJ whole genome shotgun (WGS) entry which is preliminary data.</text>
</comment>
<proteinExistence type="predicted"/>
<organism evidence="1 2">
    <name type="scientific">Rubellimicrobium thermophilum DSM 16684</name>
    <dbReference type="NCBI Taxonomy" id="1123069"/>
    <lineage>
        <taxon>Bacteria</taxon>
        <taxon>Pseudomonadati</taxon>
        <taxon>Pseudomonadota</taxon>
        <taxon>Alphaproteobacteria</taxon>
        <taxon>Rhodobacterales</taxon>
        <taxon>Roseobacteraceae</taxon>
        <taxon>Rubellimicrobium</taxon>
    </lineage>
</organism>